<evidence type="ECO:0000256" key="4">
    <source>
        <dbReference type="ARBA" id="ARBA00022679"/>
    </source>
</evidence>
<feature type="compositionally biased region" description="Polar residues" evidence="7">
    <location>
        <begin position="80"/>
        <end position="90"/>
    </location>
</feature>
<dbReference type="InterPro" id="IPR035983">
    <property type="entry name" value="Hect_E3_ubiquitin_ligase"/>
</dbReference>
<feature type="region of interest" description="Disordered" evidence="7">
    <location>
        <begin position="1"/>
        <end position="91"/>
    </location>
</feature>
<dbReference type="GO" id="GO:0061630">
    <property type="term" value="F:ubiquitin protein ligase activity"/>
    <property type="evidence" value="ECO:0007669"/>
    <property type="project" value="UniProtKB-EC"/>
</dbReference>
<dbReference type="Pfam" id="PF25579">
    <property type="entry name" value="TPR_TRIP12_N"/>
    <property type="match status" value="1"/>
</dbReference>
<evidence type="ECO:0000259" key="8">
    <source>
        <dbReference type="PROSITE" id="PS50237"/>
    </source>
</evidence>
<dbReference type="Gene3D" id="3.90.1750.10">
    <property type="entry name" value="Hect, E3 ligase catalytic domains"/>
    <property type="match status" value="1"/>
</dbReference>
<evidence type="ECO:0000313" key="9">
    <source>
        <dbReference type="EMBL" id="SCV01426.1"/>
    </source>
</evidence>
<dbReference type="GO" id="GO:0016607">
    <property type="term" value="C:nuclear speck"/>
    <property type="evidence" value="ECO:0007669"/>
    <property type="project" value="TreeGrafter"/>
</dbReference>
<dbReference type="SUPFAM" id="SSF56204">
    <property type="entry name" value="Hect, E3 ligase catalytic domain"/>
    <property type="match status" value="1"/>
</dbReference>
<dbReference type="Gene3D" id="1.25.10.10">
    <property type="entry name" value="Leucine-rich Repeat Variant"/>
    <property type="match status" value="1"/>
</dbReference>
<evidence type="ECO:0000256" key="7">
    <source>
        <dbReference type="SAM" id="MobiDB-lite"/>
    </source>
</evidence>
<dbReference type="EC" id="2.3.2.26" evidence="3"/>
<feature type="compositionally biased region" description="Acidic residues" evidence="7">
    <location>
        <begin position="24"/>
        <end position="49"/>
    </location>
</feature>
<dbReference type="InterPro" id="IPR045322">
    <property type="entry name" value="HECTD1/TRIP12-like"/>
</dbReference>
<dbReference type="Gene3D" id="3.30.2160.10">
    <property type="entry name" value="Hect, E3 ligase catalytic domain"/>
    <property type="match status" value="1"/>
</dbReference>
<dbReference type="PROSITE" id="PS50237">
    <property type="entry name" value="HECT"/>
    <property type="match status" value="1"/>
</dbReference>
<protein>
    <recommendedName>
        <fullName evidence="3">HECT-type E3 ubiquitin transferase</fullName>
        <ecNumber evidence="3">2.3.2.26</ecNumber>
    </recommendedName>
</protein>
<dbReference type="OrthoDB" id="423283at2759"/>
<evidence type="ECO:0000256" key="2">
    <source>
        <dbReference type="ARBA" id="ARBA00006331"/>
    </source>
</evidence>
<evidence type="ECO:0000256" key="3">
    <source>
        <dbReference type="ARBA" id="ARBA00012485"/>
    </source>
</evidence>
<keyword evidence="5 6" id="KW-0833">Ubl conjugation pathway</keyword>
<name>A0A1G4KB19_9SACH</name>
<keyword evidence="10" id="KW-1185">Reference proteome</keyword>
<evidence type="ECO:0000313" key="10">
    <source>
        <dbReference type="Proteomes" id="UP000191144"/>
    </source>
</evidence>
<feature type="compositionally biased region" description="Basic and acidic residues" evidence="7">
    <location>
        <begin position="50"/>
        <end position="70"/>
    </location>
</feature>
<dbReference type="InterPro" id="IPR057948">
    <property type="entry name" value="TPR_TRIP12_N"/>
</dbReference>
<dbReference type="InterPro" id="IPR000569">
    <property type="entry name" value="HECT_dom"/>
</dbReference>
<dbReference type="GO" id="GO:0000209">
    <property type="term" value="P:protein polyubiquitination"/>
    <property type="evidence" value="ECO:0007669"/>
    <property type="project" value="TreeGrafter"/>
</dbReference>
<keyword evidence="4" id="KW-0808">Transferase</keyword>
<sequence>MDRDYDGDGDFVIRANAAQREYSESDLEDSDDPREYDYPDEEEADENVENEEHLSERLNEFSDNIDGDRVEDNEEEEPFQISSGTTSQRGIENDAHRAPASLQQLLGFLSQSMETHGVARDSEASNMPDSDNRQGRRVEIADIFPEIFGFAGNGPLSGQNRTNGRVARLLENITSCHEDPYMAQESLREISEQLLMMNSITAERVIPQEELLKNVIQILESSRLQDQLELQMIACRCLYNLFEVNPGIIAVAVEHGVIGALRGKLLEISYIDLAEQVLETLEIISRLHGREILESGSLMVCLQYLDFFTSHAQRKAITIVVNSCARVRSQSFEEIAKVMPTLKEVFMSRSENALLLRVFDGFYGICSSMSKEQERLTQLFDYELVRKIMQIIINGETKVETRLKAFDLMSQLVLCSESLSTEILGSEKIVDVLLSSIDDYKKSSKSPLHERIMFAPKSLLTCISRFVAFLLPVEDNPVFSDARNVNVDLKGLQDKLEQLVEDITPILVEIFDNAVDFHIRKYVLIALARTVSSRMPHASSKINKSVISMIASSFARNKPIFEESGFQDLESGVLLLGCASFSRTLIERHPSEYLPAFQREGVFESIDNLLQQLALSSAGASSDNDSTHSSEEGELSEDSQVDYESDEDYDMDFDGFEGLGQVKPRKITFNVLKKLRLQQVNDSLRDNLQKITAISRKDKSISGELGEIACLVEKLRSLDVRSTSFDSWVSVWRDVKTKLFSSEFAISSFEFMTTGLASEMSRIITNNSIKTSVCQRAFIDAFGADLKPFVQILQSALTRIECFDLRDCGLHGDEGKTASLGKQMKLRLEYEGDFDGDEIPQNLRSITVGIHCVASFKSLNDFLKHKLLQSRIISSSSPLMAIESEAVSQMETWNFGFSYEGETCAYQDTIFGPIFRNCYKNKRESKHVWSDLHVLKYRKAGSKEEPEVLRPLYEDDIDVEADAKQVYDILVILKALRKSSLGGEFFVNSKMSAKLSCQLDEPLIVSGGCLPSWTIDVTRRYSFLFPFELRMFYLQSTSFGYGRLIQIWKNRIEDDKGEQGENVLHQLGRPTRHKLRISRDDIFLSALKILRKYGSSPNILEIEYSNEVGTGLGPTMEFYAIVSKEFAKKSLRLWRTDNFSSHQKDELVEGLLFPAPLGALEDQERVLALFQQLGVFVARSMLDNRILDFRFSQAFFELAHMYAADQPMLLEDKELALSILGMVDPQLEKSLNFLQKHKNDDVLESLSLTFHLPGYNVNLVANGLETAVTKNNFDQYLDSILDQIVGAGVEKQIRSFMQGFSHAFPYRSLMILTPEELTQFFGGVEEDWSTETLIANIEADHGYNHDSDIIQDLISLMSSFSDQERRQFLQFLTGSPKLPVGGFKTLSPKFTVVRKHTEENMTADEFLPSVMTCANYLKLPLYSNKAILKSRVIQAMTEGSGAFLLS</sequence>
<feature type="domain" description="HECT" evidence="8">
    <location>
        <begin position="1090"/>
        <end position="1446"/>
    </location>
</feature>
<dbReference type="PANTHER" id="PTHR45670">
    <property type="entry name" value="E3 UBIQUITIN-PROTEIN LIGASE TRIP12"/>
    <property type="match status" value="1"/>
</dbReference>
<reference evidence="10" key="1">
    <citation type="submission" date="2016-03" db="EMBL/GenBank/DDBJ databases">
        <authorList>
            <person name="Devillers Hugo."/>
        </authorList>
    </citation>
    <scope>NUCLEOTIDE SEQUENCE [LARGE SCALE GENOMIC DNA]</scope>
</reference>
<evidence type="ECO:0000256" key="1">
    <source>
        <dbReference type="ARBA" id="ARBA00000885"/>
    </source>
</evidence>
<dbReference type="PANTHER" id="PTHR45670:SF1">
    <property type="entry name" value="E3 UBIQUITIN-PROTEIN LIGASE HECTD1"/>
    <property type="match status" value="1"/>
</dbReference>
<comment type="catalytic activity">
    <reaction evidence="1">
        <text>S-ubiquitinyl-[E2 ubiquitin-conjugating enzyme]-L-cysteine + [acceptor protein]-L-lysine = [E2 ubiquitin-conjugating enzyme]-L-cysteine + N(6)-ubiquitinyl-[acceptor protein]-L-lysine.</text>
        <dbReference type="EC" id="2.3.2.26"/>
    </reaction>
</comment>
<dbReference type="InterPro" id="IPR016024">
    <property type="entry name" value="ARM-type_fold"/>
</dbReference>
<dbReference type="SMART" id="SM00119">
    <property type="entry name" value="HECTc"/>
    <property type="match status" value="1"/>
</dbReference>
<dbReference type="Gene3D" id="3.30.2410.10">
    <property type="entry name" value="Hect, E3 ligase catalytic domain"/>
    <property type="match status" value="1"/>
</dbReference>
<feature type="compositionally biased region" description="Acidic residues" evidence="7">
    <location>
        <begin position="632"/>
        <end position="642"/>
    </location>
</feature>
<evidence type="ECO:0000256" key="5">
    <source>
        <dbReference type="ARBA" id="ARBA00022786"/>
    </source>
</evidence>
<proteinExistence type="inferred from homology"/>
<accession>A0A1G4KB19</accession>
<feature type="region of interest" description="Disordered" evidence="7">
    <location>
        <begin position="115"/>
        <end position="135"/>
    </location>
</feature>
<dbReference type="CDD" id="cd00078">
    <property type="entry name" value="HECTc"/>
    <property type="match status" value="1"/>
</dbReference>
<dbReference type="GO" id="GO:0043161">
    <property type="term" value="P:proteasome-mediated ubiquitin-dependent protein catabolic process"/>
    <property type="evidence" value="ECO:0007669"/>
    <property type="project" value="TreeGrafter"/>
</dbReference>
<gene>
    <name evidence="9" type="ORF">LAME_0G16138G</name>
</gene>
<feature type="region of interest" description="Disordered" evidence="7">
    <location>
        <begin position="619"/>
        <end position="642"/>
    </location>
</feature>
<evidence type="ECO:0000256" key="6">
    <source>
        <dbReference type="PROSITE-ProRule" id="PRU00104"/>
    </source>
</evidence>
<dbReference type="SUPFAM" id="SSF48371">
    <property type="entry name" value="ARM repeat"/>
    <property type="match status" value="1"/>
</dbReference>
<dbReference type="Proteomes" id="UP000191144">
    <property type="component" value="Chromosome G"/>
</dbReference>
<dbReference type="Pfam" id="PF00632">
    <property type="entry name" value="HECT"/>
    <property type="match status" value="1"/>
</dbReference>
<feature type="active site" description="Glycyl thioester intermediate" evidence="6">
    <location>
        <position position="1413"/>
    </location>
</feature>
<comment type="similarity">
    <text evidence="2">Belongs to the UPL family. K-HECT subfamily.</text>
</comment>
<organism evidence="9 10">
    <name type="scientific">Lachancea meyersii CBS 8951</name>
    <dbReference type="NCBI Taxonomy" id="1266667"/>
    <lineage>
        <taxon>Eukaryota</taxon>
        <taxon>Fungi</taxon>
        <taxon>Dikarya</taxon>
        <taxon>Ascomycota</taxon>
        <taxon>Saccharomycotina</taxon>
        <taxon>Saccharomycetes</taxon>
        <taxon>Saccharomycetales</taxon>
        <taxon>Saccharomycetaceae</taxon>
        <taxon>Lachancea</taxon>
    </lineage>
</organism>
<dbReference type="EMBL" id="LT598484">
    <property type="protein sequence ID" value="SCV01426.1"/>
    <property type="molecule type" value="Genomic_DNA"/>
</dbReference>
<dbReference type="InterPro" id="IPR011989">
    <property type="entry name" value="ARM-like"/>
</dbReference>